<accession>A0A3E2TNA6</accession>
<evidence type="ECO:0000256" key="3">
    <source>
        <dbReference type="ARBA" id="ARBA00023002"/>
    </source>
</evidence>
<keyword evidence="2 4" id="KW-0521">NADP</keyword>
<keyword evidence="3 4" id="KW-0560">Oxidoreductase</keyword>
<comment type="caution">
    <text evidence="7">The sequence shown here is derived from an EMBL/GenBank/DDBJ whole genome shotgun (WGS) entry which is preliminary data.</text>
</comment>
<dbReference type="GO" id="GO:0008677">
    <property type="term" value="F:2-dehydropantoate 2-reductase activity"/>
    <property type="evidence" value="ECO:0007669"/>
    <property type="project" value="UniProtKB-EC"/>
</dbReference>
<evidence type="ECO:0000313" key="7">
    <source>
        <dbReference type="EMBL" id="RGB79778.1"/>
    </source>
</evidence>
<evidence type="ECO:0000313" key="8">
    <source>
        <dbReference type="Proteomes" id="UP000260773"/>
    </source>
</evidence>
<dbReference type="InterPro" id="IPR013752">
    <property type="entry name" value="KPA_reductase"/>
</dbReference>
<gene>
    <name evidence="7" type="ORF">DW070_09120</name>
</gene>
<dbReference type="GO" id="GO:0015940">
    <property type="term" value="P:pantothenate biosynthetic process"/>
    <property type="evidence" value="ECO:0007669"/>
    <property type="project" value="UniProtKB-UniPathway"/>
</dbReference>
<keyword evidence="4" id="KW-0566">Pantothenate biosynthesis</keyword>
<dbReference type="SUPFAM" id="SSF51735">
    <property type="entry name" value="NAD(P)-binding Rossmann-fold domains"/>
    <property type="match status" value="1"/>
</dbReference>
<evidence type="ECO:0000259" key="5">
    <source>
        <dbReference type="Pfam" id="PF02558"/>
    </source>
</evidence>
<dbReference type="Pfam" id="PF02558">
    <property type="entry name" value="ApbA"/>
    <property type="match status" value="1"/>
</dbReference>
<dbReference type="Pfam" id="PF08546">
    <property type="entry name" value="ApbA_C"/>
    <property type="match status" value="1"/>
</dbReference>
<protein>
    <recommendedName>
        <fullName evidence="4">2-dehydropantoate 2-reductase</fullName>
        <ecNumber evidence="4">1.1.1.169</ecNumber>
    </recommendedName>
    <alternativeName>
        <fullName evidence="4">Ketopantoate reductase</fullName>
    </alternativeName>
</protein>
<sequence length="267" mass="28819">MKKTKIAILGAGAMGSLVGAFLVRGGADVILVDPYEAHMDTIRTTGLAMHINDETIYQQMPTCYRTEQAEPVDVVICLVKSLFTEKALSDAKALFKPTTLILTLQNGLGNADTISHLFSPDRILQGVMKITSQLNAPGELTSHILPNKTAIHIGTMNGNADAAETAQSLAAYWCKGGLQAEYHDNIENFIWGKAVNNIAINSVCAVARLNIGTFLSEPKGWFITEQCIREVIAVANAKGIVLDFDTVVNSIKENTIPKFGSHYPSTA</sequence>
<dbReference type="Gene3D" id="3.40.50.720">
    <property type="entry name" value="NAD(P)-binding Rossmann-like Domain"/>
    <property type="match status" value="1"/>
</dbReference>
<dbReference type="UniPathway" id="UPA00028">
    <property type="reaction ID" value="UER00004"/>
</dbReference>
<dbReference type="Proteomes" id="UP000260773">
    <property type="component" value="Unassembled WGS sequence"/>
</dbReference>
<dbReference type="Gene3D" id="1.10.1040.10">
    <property type="entry name" value="N-(1-d-carboxylethyl)-l-norvaline Dehydrogenase, domain 2"/>
    <property type="match status" value="1"/>
</dbReference>
<evidence type="ECO:0000256" key="1">
    <source>
        <dbReference type="ARBA" id="ARBA00007870"/>
    </source>
</evidence>
<dbReference type="EC" id="1.1.1.169" evidence="4"/>
<dbReference type="InterPro" id="IPR013332">
    <property type="entry name" value="KPR_N"/>
</dbReference>
<evidence type="ECO:0000256" key="4">
    <source>
        <dbReference type="RuleBase" id="RU362068"/>
    </source>
</evidence>
<comment type="function">
    <text evidence="4">Catalyzes the NADPH-dependent reduction of ketopantoate into pantoic acid.</text>
</comment>
<dbReference type="PANTHER" id="PTHR21708">
    <property type="entry name" value="PROBABLE 2-DEHYDROPANTOATE 2-REDUCTASE"/>
    <property type="match status" value="1"/>
</dbReference>
<comment type="catalytic activity">
    <reaction evidence="4">
        <text>(R)-pantoate + NADP(+) = 2-dehydropantoate + NADPH + H(+)</text>
        <dbReference type="Rhea" id="RHEA:16233"/>
        <dbReference type="ChEBI" id="CHEBI:11561"/>
        <dbReference type="ChEBI" id="CHEBI:15378"/>
        <dbReference type="ChEBI" id="CHEBI:15980"/>
        <dbReference type="ChEBI" id="CHEBI:57783"/>
        <dbReference type="ChEBI" id="CHEBI:58349"/>
        <dbReference type="EC" id="1.1.1.169"/>
    </reaction>
</comment>
<dbReference type="GO" id="GO:0005737">
    <property type="term" value="C:cytoplasm"/>
    <property type="evidence" value="ECO:0007669"/>
    <property type="project" value="TreeGrafter"/>
</dbReference>
<dbReference type="NCBIfam" id="TIGR00745">
    <property type="entry name" value="apbA_panE"/>
    <property type="match status" value="1"/>
</dbReference>
<dbReference type="InterPro" id="IPR051402">
    <property type="entry name" value="KPR-Related"/>
</dbReference>
<dbReference type="AlphaFoldDB" id="A0A3E2TNA6"/>
<dbReference type="InterPro" id="IPR013328">
    <property type="entry name" value="6PGD_dom2"/>
</dbReference>
<evidence type="ECO:0000259" key="6">
    <source>
        <dbReference type="Pfam" id="PF08546"/>
    </source>
</evidence>
<dbReference type="InterPro" id="IPR008927">
    <property type="entry name" value="6-PGluconate_DH-like_C_sf"/>
</dbReference>
<feature type="domain" description="Ketopantoate reductase N-terminal" evidence="5">
    <location>
        <begin position="6"/>
        <end position="156"/>
    </location>
</feature>
<name>A0A3E2TNA6_9FIRM</name>
<dbReference type="InterPro" id="IPR003710">
    <property type="entry name" value="ApbA"/>
</dbReference>
<comment type="pathway">
    <text evidence="4">Cofactor biosynthesis; (R)-pantothenate biosynthesis; (R)-pantoate from 3-methyl-2-oxobutanoate: step 2/2.</text>
</comment>
<dbReference type="EMBL" id="QVEP01000019">
    <property type="protein sequence ID" value="RGB79778.1"/>
    <property type="molecule type" value="Genomic_DNA"/>
</dbReference>
<evidence type="ECO:0000256" key="2">
    <source>
        <dbReference type="ARBA" id="ARBA00022857"/>
    </source>
</evidence>
<reference evidence="7 8" key="1">
    <citation type="submission" date="2018-08" db="EMBL/GenBank/DDBJ databases">
        <title>A genome reference for cultivated species of the human gut microbiota.</title>
        <authorList>
            <person name="Zou Y."/>
            <person name="Xue W."/>
            <person name="Luo G."/>
        </authorList>
    </citation>
    <scope>NUCLEOTIDE SEQUENCE [LARGE SCALE GENOMIC DNA]</scope>
    <source>
        <strain evidence="7 8">AF45-17</strain>
    </source>
</reference>
<dbReference type="PANTHER" id="PTHR21708:SF26">
    <property type="entry name" value="2-DEHYDROPANTOATE 2-REDUCTASE"/>
    <property type="match status" value="1"/>
</dbReference>
<feature type="domain" description="Ketopantoate reductase C-terminal" evidence="6">
    <location>
        <begin position="185"/>
        <end position="254"/>
    </location>
</feature>
<comment type="similarity">
    <text evidence="1 4">Belongs to the ketopantoate reductase family.</text>
</comment>
<proteinExistence type="inferred from homology"/>
<dbReference type="InterPro" id="IPR036291">
    <property type="entry name" value="NAD(P)-bd_dom_sf"/>
</dbReference>
<dbReference type="SUPFAM" id="SSF48179">
    <property type="entry name" value="6-phosphogluconate dehydrogenase C-terminal domain-like"/>
    <property type="match status" value="1"/>
</dbReference>
<organism evidence="7 8">
    <name type="scientific">Coprococcus catus</name>
    <dbReference type="NCBI Taxonomy" id="116085"/>
    <lineage>
        <taxon>Bacteria</taxon>
        <taxon>Bacillati</taxon>
        <taxon>Bacillota</taxon>
        <taxon>Clostridia</taxon>
        <taxon>Lachnospirales</taxon>
        <taxon>Lachnospiraceae</taxon>
        <taxon>Coprococcus</taxon>
    </lineage>
</organism>